<feature type="binding site" evidence="3">
    <location>
        <position position="180"/>
    </location>
    <ligand>
        <name>anthranilate</name>
        <dbReference type="ChEBI" id="CHEBI:16567"/>
        <label>2</label>
    </ligand>
</feature>
<evidence type="ECO:0000259" key="5">
    <source>
        <dbReference type="Pfam" id="PF02885"/>
    </source>
</evidence>
<feature type="binding site" evidence="3">
    <location>
        <position position="94"/>
    </location>
    <ligand>
        <name>5-phospho-alpha-D-ribose 1-diphosphate</name>
        <dbReference type="ChEBI" id="CHEBI:58017"/>
    </ligand>
</feature>
<feature type="domain" description="Glycosyl transferase family 3 N-terminal" evidence="5">
    <location>
        <begin position="4"/>
        <end position="65"/>
    </location>
</feature>
<dbReference type="InterPro" id="IPR005940">
    <property type="entry name" value="Anthranilate_Pribosyl_Tfrase"/>
</dbReference>
<name>A0ABS5UCC3_9BACT</name>
<sequence length="353" mass="37163">MIRKAIAKVVEKENLSEGEMIEVMNQIMSGEGTPAQIGSFITALRMKGETVDEITGAARVMRERATPILAGRGVLDIDRDDINIDQETILDVVGTGGDGTNTFNVSTTVTFVVSACGVKVAKHGNRSVSSMCGSADVLEKLGINLDVTPETVEKCITDIGVGFLFAPALHGAMKHAIGPRREIGIRTIFNILGPLTNPAKADSQVMGVYNESLVEKLAGVLHRLGCRHGFVVCGMDGMDEITLTTETLVAEVQPSGIKLTLINPEQFGLARCSMAALKGGDAAANAAIVRSVLSGEKGPRRDIVLLNAGYALIAADKASTPQQGIALAAEAIDSGRALQQLEKLADLTKRGSL</sequence>
<feature type="binding site" evidence="3">
    <location>
        <position position="102"/>
    </location>
    <ligand>
        <name>5-phospho-alpha-D-ribose 1-diphosphate</name>
        <dbReference type="ChEBI" id="CHEBI:58017"/>
    </ligand>
</feature>
<dbReference type="RefSeq" id="WP_214301313.1">
    <property type="nucleotide sequence ID" value="NZ_JAHDYS010000020.1"/>
</dbReference>
<comment type="cofactor">
    <cofactor evidence="3">
        <name>Mg(2+)</name>
        <dbReference type="ChEBI" id="CHEBI:18420"/>
    </cofactor>
    <text evidence="3">Binds 2 magnesium ions per monomer.</text>
</comment>
<dbReference type="SUPFAM" id="SSF47648">
    <property type="entry name" value="Nucleoside phosphorylase/phosphoribosyltransferase N-terminal domain"/>
    <property type="match status" value="1"/>
</dbReference>
<keyword evidence="3" id="KW-0057">Aromatic amino acid biosynthesis</keyword>
<dbReference type="InterPro" id="IPR017459">
    <property type="entry name" value="Glycosyl_Trfase_fam3_N_dom"/>
</dbReference>
<dbReference type="PANTHER" id="PTHR43285">
    <property type="entry name" value="ANTHRANILATE PHOSPHORIBOSYLTRANSFERASE"/>
    <property type="match status" value="1"/>
</dbReference>
<dbReference type="EMBL" id="JAHDYS010000020">
    <property type="protein sequence ID" value="MBT1073353.1"/>
    <property type="molecule type" value="Genomic_DNA"/>
</dbReference>
<dbReference type="PANTHER" id="PTHR43285:SF2">
    <property type="entry name" value="ANTHRANILATE PHOSPHORIBOSYLTRANSFERASE"/>
    <property type="match status" value="1"/>
</dbReference>
<comment type="catalytic activity">
    <reaction evidence="3">
        <text>N-(5-phospho-beta-D-ribosyl)anthranilate + diphosphate = 5-phospho-alpha-D-ribose 1-diphosphate + anthranilate</text>
        <dbReference type="Rhea" id="RHEA:11768"/>
        <dbReference type="ChEBI" id="CHEBI:16567"/>
        <dbReference type="ChEBI" id="CHEBI:18277"/>
        <dbReference type="ChEBI" id="CHEBI:33019"/>
        <dbReference type="ChEBI" id="CHEBI:58017"/>
        <dbReference type="EC" id="2.4.2.18"/>
    </reaction>
</comment>
<keyword evidence="3" id="KW-0460">Magnesium</keyword>
<evidence type="ECO:0000313" key="7">
    <source>
        <dbReference type="Proteomes" id="UP000784128"/>
    </source>
</evidence>
<dbReference type="Pfam" id="PF02885">
    <property type="entry name" value="Glycos_trans_3N"/>
    <property type="match status" value="1"/>
</dbReference>
<evidence type="ECO:0000256" key="2">
    <source>
        <dbReference type="ARBA" id="ARBA00022679"/>
    </source>
</evidence>
<feature type="binding site" evidence="3">
    <location>
        <position position="240"/>
    </location>
    <ligand>
        <name>Mg(2+)</name>
        <dbReference type="ChEBI" id="CHEBI:18420"/>
        <label>1</label>
    </ligand>
</feature>
<keyword evidence="7" id="KW-1185">Reference proteome</keyword>
<feature type="binding site" evidence="3">
    <location>
        <begin position="104"/>
        <end position="107"/>
    </location>
    <ligand>
        <name>5-phospho-alpha-D-ribose 1-diphosphate</name>
        <dbReference type="ChEBI" id="CHEBI:58017"/>
    </ligand>
</feature>
<organism evidence="6 7">
    <name type="scientific">Pelotalea chapellei</name>
    <dbReference type="NCBI Taxonomy" id="44671"/>
    <lineage>
        <taxon>Bacteria</taxon>
        <taxon>Pseudomonadati</taxon>
        <taxon>Thermodesulfobacteriota</taxon>
        <taxon>Desulfuromonadia</taxon>
        <taxon>Geobacterales</taxon>
        <taxon>Geobacteraceae</taxon>
        <taxon>Pelotalea</taxon>
    </lineage>
</organism>
<dbReference type="InterPro" id="IPR000312">
    <property type="entry name" value="Glycosyl_Trfase_fam3"/>
</dbReference>
<comment type="function">
    <text evidence="3">Catalyzes the transfer of the phosphoribosyl group of 5-phosphorylribose-1-pyrophosphate (PRPP) to anthranilate to yield N-(5'-phosphoribosyl)-anthranilate (PRA).</text>
</comment>
<feature type="domain" description="Glycosyl transferase family 3" evidence="4">
    <location>
        <begin position="87"/>
        <end position="338"/>
    </location>
</feature>
<accession>A0ABS5UCC3</accession>
<feature type="binding site" evidence="3">
    <location>
        <position position="134"/>
    </location>
    <ligand>
        <name>5-phospho-alpha-D-ribose 1-diphosphate</name>
        <dbReference type="ChEBI" id="CHEBI:58017"/>
    </ligand>
</feature>
<reference evidence="6 7" key="1">
    <citation type="submission" date="2021-05" db="EMBL/GenBank/DDBJ databases">
        <title>The draft genome of Geobacter chapellei DSM 13688.</title>
        <authorList>
            <person name="Xu Z."/>
            <person name="Masuda Y."/>
            <person name="Itoh H."/>
            <person name="Senoo K."/>
        </authorList>
    </citation>
    <scope>NUCLEOTIDE SEQUENCE [LARGE SCALE GENOMIC DNA]</scope>
    <source>
        <strain evidence="6 7">DSM 13688</strain>
    </source>
</reference>
<dbReference type="HAMAP" id="MF_00211">
    <property type="entry name" value="TrpD"/>
    <property type="match status" value="1"/>
</dbReference>
<dbReference type="GO" id="GO:0004048">
    <property type="term" value="F:anthranilate phosphoribosyltransferase activity"/>
    <property type="evidence" value="ECO:0007669"/>
    <property type="project" value="UniProtKB-EC"/>
</dbReference>
<dbReference type="InterPro" id="IPR035902">
    <property type="entry name" value="Nuc_phospho_transferase"/>
</dbReference>
<dbReference type="Proteomes" id="UP000784128">
    <property type="component" value="Unassembled WGS sequence"/>
</dbReference>
<dbReference type="Pfam" id="PF00591">
    <property type="entry name" value="Glycos_transf_3"/>
    <property type="match status" value="1"/>
</dbReference>
<evidence type="ECO:0000256" key="1">
    <source>
        <dbReference type="ARBA" id="ARBA00022676"/>
    </source>
</evidence>
<keyword evidence="2 3" id="KW-0808">Transferase</keyword>
<keyword evidence="3" id="KW-0028">Amino-acid biosynthesis</keyword>
<evidence type="ECO:0000313" key="6">
    <source>
        <dbReference type="EMBL" id="MBT1073353.1"/>
    </source>
</evidence>
<evidence type="ECO:0000256" key="3">
    <source>
        <dbReference type="HAMAP-Rule" id="MF_00211"/>
    </source>
</evidence>
<feature type="binding site" evidence="3">
    <location>
        <position position="240"/>
    </location>
    <ligand>
        <name>Mg(2+)</name>
        <dbReference type="ChEBI" id="CHEBI:18420"/>
        <label>2</label>
    </ligand>
</feature>
<keyword evidence="3" id="KW-0822">Tryptophan biosynthesis</keyword>
<feature type="binding site" evidence="3">
    <location>
        <position position="239"/>
    </location>
    <ligand>
        <name>Mg(2+)</name>
        <dbReference type="ChEBI" id="CHEBI:18420"/>
        <label>2</label>
    </ligand>
</feature>
<comment type="similarity">
    <text evidence="3">Belongs to the anthranilate phosphoribosyltransferase family.</text>
</comment>
<dbReference type="InterPro" id="IPR036320">
    <property type="entry name" value="Glycosyl_Trfase_fam3_N_dom_sf"/>
</dbReference>
<gene>
    <name evidence="3 6" type="primary">trpD</name>
    <name evidence="6" type="ORF">KJB30_16295</name>
</gene>
<dbReference type="SUPFAM" id="SSF52418">
    <property type="entry name" value="Nucleoside phosphorylase/phosphoribosyltransferase catalytic domain"/>
    <property type="match status" value="1"/>
</dbReference>
<comment type="subunit">
    <text evidence="3">Homodimer.</text>
</comment>
<comment type="pathway">
    <text evidence="3">Amino-acid biosynthesis; L-tryptophan biosynthesis; L-tryptophan from chorismate: step 2/5.</text>
</comment>
<feature type="binding site" evidence="3">
    <location>
        <begin position="122"/>
        <end position="130"/>
    </location>
    <ligand>
        <name>5-phospho-alpha-D-ribose 1-diphosphate</name>
        <dbReference type="ChEBI" id="CHEBI:58017"/>
    </ligand>
</feature>
<keyword evidence="3" id="KW-0479">Metal-binding</keyword>
<feature type="binding site" evidence="3">
    <location>
        <position position="106"/>
    </location>
    <ligand>
        <name>Mg(2+)</name>
        <dbReference type="ChEBI" id="CHEBI:18420"/>
        <label>1</label>
    </ligand>
</feature>
<proteinExistence type="inferred from homology"/>
<feature type="binding site" evidence="3">
    <location>
        <position position="125"/>
    </location>
    <ligand>
        <name>anthranilate</name>
        <dbReference type="ChEBI" id="CHEBI:16567"/>
        <label>1</label>
    </ligand>
</feature>
<dbReference type="Gene3D" id="1.20.970.10">
    <property type="entry name" value="Transferase, Pyrimidine Nucleoside Phosphorylase, Chain C"/>
    <property type="match status" value="1"/>
</dbReference>
<comment type="caution">
    <text evidence="3">Lacks conserved residue(s) required for the propagation of feature annotation.</text>
</comment>
<dbReference type="NCBIfam" id="TIGR01245">
    <property type="entry name" value="trpD"/>
    <property type="match status" value="1"/>
</dbReference>
<protein>
    <recommendedName>
        <fullName evidence="3">Anthranilate phosphoribosyltransferase</fullName>
        <ecNumber evidence="3">2.4.2.18</ecNumber>
    </recommendedName>
</protein>
<keyword evidence="1 3" id="KW-0328">Glycosyltransferase</keyword>
<evidence type="ECO:0000259" key="4">
    <source>
        <dbReference type="Pfam" id="PF00591"/>
    </source>
</evidence>
<dbReference type="EC" id="2.4.2.18" evidence="3"/>
<dbReference type="Gene3D" id="3.40.1030.10">
    <property type="entry name" value="Nucleoside phosphorylase/phosphoribosyltransferase catalytic domain"/>
    <property type="match status" value="1"/>
</dbReference>
<feature type="binding site" evidence="3">
    <location>
        <begin position="97"/>
        <end position="98"/>
    </location>
    <ligand>
        <name>5-phospho-alpha-D-ribose 1-diphosphate</name>
        <dbReference type="ChEBI" id="CHEBI:58017"/>
    </ligand>
</feature>
<feature type="binding site" evidence="3">
    <location>
        <position position="94"/>
    </location>
    <ligand>
        <name>anthranilate</name>
        <dbReference type="ChEBI" id="CHEBI:16567"/>
        <label>1</label>
    </ligand>
</feature>
<comment type="caution">
    <text evidence="6">The sequence shown here is derived from an EMBL/GenBank/DDBJ whole genome shotgun (WGS) entry which is preliminary data.</text>
</comment>